<evidence type="ECO:0008006" key="3">
    <source>
        <dbReference type="Google" id="ProtNLM"/>
    </source>
</evidence>
<dbReference type="EMBL" id="KF562340">
    <property type="protein sequence ID" value="AHV82675.1"/>
    <property type="molecule type" value="Genomic_DNA"/>
</dbReference>
<gene>
    <name evidence="1" type="ORF">PhAPEC7_51</name>
</gene>
<dbReference type="InterPro" id="IPR036397">
    <property type="entry name" value="RNaseH_sf"/>
</dbReference>
<organism evidence="1 2">
    <name type="scientific">Escherichia phage vB_EcoP_PhAPEC7</name>
    <dbReference type="NCBI Taxonomy" id="1391223"/>
    <lineage>
        <taxon>Viruses</taxon>
        <taxon>Duplodnaviria</taxon>
        <taxon>Heunggongvirae</taxon>
        <taxon>Uroviricota</taxon>
        <taxon>Caudoviricetes</taxon>
        <taxon>Schitoviridae</taxon>
        <taxon>Enquatrovirinae</taxon>
        <taxon>Gamaleyavirus</taxon>
        <taxon>Gamaleyavirus APEC7</taxon>
    </lineage>
</organism>
<dbReference type="GO" id="GO:0003676">
    <property type="term" value="F:nucleic acid binding"/>
    <property type="evidence" value="ECO:0007669"/>
    <property type="project" value="InterPro"/>
</dbReference>
<dbReference type="RefSeq" id="YP_009056180.1">
    <property type="nucleotide sequence ID" value="NC_024790.1"/>
</dbReference>
<sequence length="193" mass="21085">MKIPIVGADISLRNWGLARGMLDIESGVFEQVELKLVQTEVDHNKQVRTNSKDIQASHDLFLGCEEWLRSAKAVFVEVPVGSQSANGMKSYGVCVGLIGAFRALGCPIFEVSPIENKLALVGDKTASKDTMIRAAHAIYPEANWLMDKKGKLLNKNEHLADAIGAIHAGVNLPAFQNLLKLIETQYANRSESV</sequence>
<accession>A0A067ZIS7</accession>
<keyword evidence="2" id="KW-1185">Reference proteome</keyword>
<dbReference type="Gene3D" id="3.30.420.10">
    <property type="entry name" value="Ribonuclease H-like superfamily/Ribonuclease H"/>
    <property type="match status" value="1"/>
</dbReference>
<dbReference type="GeneID" id="20283984"/>
<name>A0A067ZIS7_9CAUD</name>
<dbReference type="Proteomes" id="UP000027389">
    <property type="component" value="Segment"/>
</dbReference>
<proteinExistence type="predicted"/>
<dbReference type="KEGG" id="vg:20283984"/>
<protein>
    <recommendedName>
        <fullName evidence="3">Holliday junction resolvase</fullName>
    </recommendedName>
</protein>
<evidence type="ECO:0000313" key="2">
    <source>
        <dbReference type="Proteomes" id="UP000027389"/>
    </source>
</evidence>
<dbReference type="OrthoDB" id="9151at10239"/>
<reference evidence="1 2" key="1">
    <citation type="journal article" date="2014" name="Vet. Microbiol.">
        <title>A cocktail of in vitro efficient phages is not a guarantee for in vivo therapeutic results against avian colibacillosis.</title>
        <authorList>
            <person name="Tsonos J."/>
            <person name="Oosterik L.H."/>
            <person name="Tuntufye H.N."/>
            <person name="Klumpp J."/>
            <person name="Butaye P."/>
            <person name="De Greve H."/>
            <person name="Hernalsteens J.P."/>
            <person name="Lavigne R."/>
            <person name="Goddeeris B.M."/>
        </authorList>
    </citation>
    <scope>NUCLEOTIDE SEQUENCE [LARGE SCALE GENOMIC DNA]</scope>
</reference>
<evidence type="ECO:0000313" key="1">
    <source>
        <dbReference type="EMBL" id="AHV82675.1"/>
    </source>
</evidence>